<comment type="caution">
    <text evidence="1">The sequence shown here is derived from an EMBL/GenBank/DDBJ whole genome shotgun (WGS) entry which is preliminary data.</text>
</comment>
<gene>
    <name evidence="1" type="ORF">AVEN_271417_1</name>
</gene>
<dbReference type="EMBL" id="BGPR01001731">
    <property type="protein sequence ID" value="GBM60627.1"/>
    <property type="molecule type" value="Genomic_DNA"/>
</dbReference>
<proteinExistence type="predicted"/>
<evidence type="ECO:0000313" key="1">
    <source>
        <dbReference type="EMBL" id="GBM60627.1"/>
    </source>
</evidence>
<reference evidence="1 2" key="1">
    <citation type="journal article" date="2019" name="Sci. Rep.">
        <title>Orb-weaving spider Araneus ventricosus genome elucidates the spidroin gene catalogue.</title>
        <authorList>
            <person name="Kono N."/>
            <person name="Nakamura H."/>
            <person name="Ohtoshi R."/>
            <person name="Moran D.A.P."/>
            <person name="Shinohara A."/>
            <person name="Yoshida Y."/>
            <person name="Fujiwara M."/>
            <person name="Mori M."/>
            <person name="Tomita M."/>
            <person name="Arakawa K."/>
        </authorList>
    </citation>
    <scope>NUCLEOTIDE SEQUENCE [LARGE SCALE GENOMIC DNA]</scope>
</reference>
<dbReference type="AlphaFoldDB" id="A0A4Y2H542"/>
<organism evidence="1 2">
    <name type="scientific">Araneus ventricosus</name>
    <name type="common">Orbweaver spider</name>
    <name type="synonym">Epeira ventricosa</name>
    <dbReference type="NCBI Taxonomy" id="182803"/>
    <lineage>
        <taxon>Eukaryota</taxon>
        <taxon>Metazoa</taxon>
        <taxon>Ecdysozoa</taxon>
        <taxon>Arthropoda</taxon>
        <taxon>Chelicerata</taxon>
        <taxon>Arachnida</taxon>
        <taxon>Araneae</taxon>
        <taxon>Araneomorphae</taxon>
        <taxon>Entelegynae</taxon>
        <taxon>Araneoidea</taxon>
        <taxon>Araneidae</taxon>
        <taxon>Araneus</taxon>
    </lineage>
</organism>
<dbReference type="Proteomes" id="UP000499080">
    <property type="component" value="Unassembled WGS sequence"/>
</dbReference>
<name>A0A4Y2H542_ARAVE</name>
<sequence>MQNQVIGYWLCQNESQSFESVSKVEDENRSTILLFVRLNRACLQATASKGATPLKSTKLSSNAYCYKNRSMGVWCKQPKKQDNGELRSIHKYEGKHVSQVTGNNRSCTD</sequence>
<keyword evidence="2" id="KW-1185">Reference proteome</keyword>
<accession>A0A4Y2H542</accession>
<protein>
    <submittedName>
        <fullName evidence="1">Uncharacterized protein</fullName>
    </submittedName>
</protein>
<evidence type="ECO:0000313" key="2">
    <source>
        <dbReference type="Proteomes" id="UP000499080"/>
    </source>
</evidence>